<reference evidence="1" key="1">
    <citation type="journal article" date="2015" name="Genome Announc.">
        <title>Draft Genome Sequence of Tolypothrix boutellei Strain VB521301.</title>
        <authorList>
            <person name="Chandrababunaidu M.M."/>
            <person name="Singh D."/>
            <person name="Sen D."/>
            <person name="Bhan S."/>
            <person name="Das S."/>
            <person name="Gupta A."/>
            <person name="Adhikary S.P."/>
            <person name="Tripathy S."/>
        </authorList>
    </citation>
    <scope>NUCLEOTIDE SEQUENCE</scope>
    <source>
        <strain evidence="1">VB521301</strain>
    </source>
</reference>
<evidence type="ECO:0000313" key="1">
    <source>
        <dbReference type="EMBL" id="KIE10467.1"/>
    </source>
</evidence>
<dbReference type="EMBL" id="JHEG02000048">
    <property type="protein sequence ID" value="KIE10467.1"/>
    <property type="molecule type" value="Genomic_DNA"/>
</dbReference>
<organism evidence="1">
    <name type="scientific">Tolypothrix bouteillei VB521301</name>
    <dbReference type="NCBI Taxonomy" id="1479485"/>
    <lineage>
        <taxon>Bacteria</taxon>
        <taxon>Bacillati</taxon>
        <taxon>Cyanobacteriota</taxon>
        <taxon>Cyanophyceae</taxon>
        <taxon>Nostocales</taxon>
        <taxon>Tolypothrichaceae</taxon>
        <taxon>Tolypothrix</taxon>
    </lineage>
</organism>
<sequence>MVYLFVRGRKLGRAIFRDRVEAEPQSVHSQAEPPDRDGRCLGNTCRLSLKMRKHVGWVEERNPTFTGICWVCPTYKNSRALAVLGVWELFKRLRAAAKICLSGQELVIAIKMRRAFTVIRSCE</sequence>
<gene>
    <name evidence="1" type="ORF">DA73_0218105</name>
</gene>
<protein>
    <submittedName>
        <fullName evidence="1">Uncharacterized protein</fullName>
    </submittedName>
</protein>
<name>A0A0C1N774_9CYAN</name>
<dbReference type="AlphaFoldDB" id="A0A0C1N774"/>
<accession>A0A0C1N774</accession>
<comment type="caution">
    <text evidence="1">The sequence shown here is derived from an EMBL/GenBank/DDBJ whole genome shotgun (WGS) entry which is preliminary data.</text>
</comment>
<proteinExistence type="predicted"/>